<evidence type="ECO:0000313" key="6">
    <source>
        <dbReference type="Proteomes" id="UP000287171"/>
    </source>
</evidence>
<dbReference type="InterPro" id="IPR051081">
    <property type="entry name" value="HTH_MetalResp_TranReg"/>
</dbReference>
<dbReference type="PROSITE" id="PS50987">
    <property type="entry name" value="HTH_ARSR_2"/>
    <property type="match status" value="1"/>
</dbReference>
<keyword evidence="3" id="KW-0804">Transcription</keyword>
<dbReference type="InterPro" id="IPR012318">
    <property type="entry name" value="HTH_CRP"/>
</dbReference>
<dbReference type="InterPro" id="IPR011991">
    <property type="entry name" value="ArsR-like_HTH"/>
</dbReference>
<organism evidence="5 6">
    <name type="scientific">Dictyobacter alpinus</name>
    <dbReference type="NCBI Taxonomy" id="2014873"/>
    <lineage>
        <taxon>Bacteria</taxon>
        <taxon>Bacillati</taxon>
        <taxon>Chloroflexota</taxon>
        <taxon>Ktedonobacteria</taxon>
        <taxon>Ktedonobacterales</taxon>
        <taxon>Dictyobacteraceae</taxon>
        <taxon>Dictyobacter</taxon>
    </lineage>
</organism>
<dbReference type="Pfam" id="PF01022">
    <property type="entry name" value="HTH_5"/>
    <property type="match status" value="1"/>
</dbReference>
<keyword evidence="2" id="KW-0238">DNA-binding</keyword>
<accession>A0A402B426</accession>
<evidence type="ECO:0000256" key="3">
    <source>
        <dbReference type="ARBA" id="ARBA00023163"/>
    </source>
</evidence>
<dbReference type="AlphaFoldDB" id="A0A402B426"/>
<name>A0A402B426_9CHLR</name>
<evidence type="ECO:0000256" key="1">
    <source>
        <dbReference type="ARBA" id="ARBA00023015"/>
    </source>
</evidence>
<dbReference type="GO" id="GO:0003677">
    <property type="term" value="F:DNA binding"/>
    <property type="evidence" value="ECO:0007669"/>
    <property type="project" value="UniProtKB-KW"/>
</dbReference>
<dbReference type="InterPro" id="IPR036390">
    <property type="entry name" value="WH_DNA-bd_sf"/>
</dbReference>
<sequence>MPNSSSDQEQERKIPRKPPEVDKFVDTFLSTACDTSRRYILELLALSNDNDDDANIPEMRSGEIAKAIGLSAATTSEHLRQLMDTGLITSRRDGNIVYYRLCNHKLVQAFQDLLQALYHDYDFRKDQ</sequence>
<evidence type="ECO:0000313" key="5">
    <source>
        <dbReference type="EMBL" id="GCE26096.1"/>
    </source>
</evidence>
<protein>
    <recommendedName>
        <fullName evidence="4">HTH arsR-type domain-containing protein</fullName>
    </recommendedName>
</protein>
<proteinExistence type="predicted"/>
<keyword evidence="1" id="KW-0805">Transcription regulation</keyword>
<dbReference type="SMART" id="SM00419">
    <property type="entry name" value="HTH_CRP"/>
    <property type="match status" value="1"/>
</dbReference>
<dbReference type="SMART" id="SM00418">
    <property type="entry name" value="HTH_ARSR"/>
    <property type="match status" value="1"/>
</dbReference>
<comment type="caution">
    <text evidence="5">The sequence shown here is derived from an EMBL/GenBank/DDBJ whole genome shotgun (WGS) entry which is preliminary data.</text>
</comment>
<dbReference type="InterPro" id="IPR001845">
    <property type="entry name" value="HTH_ArsR_DNA-bd_dom"/>
</dbReference>
<dbReference type="Proteomes" id="UP000287171">
    <property type="component" value="Unassembled WGS sequence"/>
</dbReference>
<evidence type="ECO:0000259" key="4">
    <source>
        <dbReference type="PROSITE" id="PS50987"/>
    </source>
</evidence>
<dbReference type="OrthoDB" id="9804742at2"/>
<dbReference type="CDD" id="cd00090">
    <property type="entry name" value="HTH_ARSR"/>
    <property type="match status" value="1"/>
</dbReference>
<reference evidence="6" key="1">
    <citation type="submission" date="2018-12" db="EMBL/GenBank/DDBJ databases">
        <title>Tengunoibacter tsumagoiensis gen. nov., sp. nov., Dictyobacter kobayashii sp. nov., D. alpinus sp. nov., and D. joshuensis sp. nov. and description of Dictyobacteraceae fam. nov. within the order Ktedonobacterales isolated from Tengu-no-mugimeshi.</title>
        <authorList>
            <person name="Wang C.M."/>
            <person name="Zheng Y."/>
            <person name="Sakai Y."/>
            <person name="Toyoda A."/>
            <person name="Minakuchi Y."/>
            <person name="Abe K."/>
            <person name="Yokota A."/>
            <person name="Yabe S."/>
        </authorList>
    </citation>
    <scope>NUCLEOTIDE SEQUENCE [LARGE SCALE GENOMIC DNA]</scope>
    <source>
        <strain evidence="6">Uno16</strain>
    </source>
</reference>
<evidence type="ECO:0000256" key="2">
    <source>
        <dbReference type="ARBA" id="ARBA00023125"/>
    </source>
</evidence>
<keyword evidence="6" id="KW-1185">Reference proteome</keyword>
<dbReference type="PANTHER" id="PTHR33154">
    <property type="entry name" value="TRANSCRIPTIONAL REGULATOR, ARSR FAMILY"/>
    <property type="match status" value="1"/>
</dbReference>
<dbReference type="RefSeq" id="WP_126626600.1">
    <property type="nucleotide sequence ID" value="NZ_BIFT01000001.1"/>
</dbReference>
<feature type="domain" description="HTH arsR-type" evidence="4">
    <location>
        <begin position="17"/>
        <end position="121"/>
    </location>
</feature>
<dbReference type="PANTHER" id="PTHR33154:SF33">
    <property type="entry name" value="TRANSCRIPTIONAL REPRESSOR SDPR"/>
    <property type="match status" value="1"/>
</dbReference>
<dbReference type="InterPro" id="IPR036388">
    <property type="entry name" value="WH-like_DNA-bd_sf"/>
</dbReference>
<dbReference type="Gene3D" id="1.10.10.10">
    <property type="entry name" value="Winged helix-like DNA-binding domain superfamily/Winged helix DNA-binding domain"/>
    <property type="match status" value="1"/>
</dbReference>
<dbReference type="EMBL" id="BIFT01000001">
    <property type="protein sequence ID" value="GCE26096.1"/>
    <property type="molecule type" value="Genomic_DNA"/>
</dbReference>
<gene>
    <name evidence="5" type="ORF">KDA_15800</name>
</gene>
<dbReference type="GO" id="GO:0003700">
    <property type="term" value="F:DNA-binding transcription factor activity"/>
    <property type="evidence" value="ECO:0007669"/>
    <property type="project" value="InterPro"/>
</dbReference>
<dbReference type="SUPFAM" id="SSF46785">
    <property type="entry name" value="Winged helix' DNA-binding domain"/>
    <property type="match status" value="1"/>
</dbReference>